<evidence type="ECO:0000313" key="2">
    <source>
        <dbReference type="Proteomes" id="UP000838686"/>
    </source>
</evidence>
<dbReference type="RefSeq" id="WP_236342016.1">
    <property type="nucleotide sequence ID" value="NZ_CAKMMF010000011.1"/>
</dbReference>
<reference evidence="1" key="1">
    <citation type="submission" date="2022-01" db="EMBL/GenBank/DDBJ databases">
        <authorList>
            <person name="Criscuolo A."/>
        </authorList>
    </citation>
    <scope>NUCLEOTIDE SEQUENCE</scope>
    <source>
        <strain evidence="1">CIP111893</strain>
    </source>
</reference>
<sequence>MYKLVLIMLMIVVWMYIHALQVDEEIAMGALFQGKHAVNRAAHAAAQQVDVRALADGRLHIDERAAALAAGEYLQANLQLDASGEPLPDAFLRERVEVLVFEVINDDRSFPYQYRNAAHNYEVTLERPGVVMIVNVIYPRIFSVIKPIVWQIKGAAELVAS</sequence>
<gene>
    <name evidence="1" type="ORF">PAECIP111893_02295</name>
</gene>
<dbReference type="Proteomes" id="UP000838686">
    <property type="component" value="Unassembled WGS sequence"/>
</dbReference>
<proteinExistence type="predicted"/>
<accession>A0ABM9C7F8</accession>
<evidence type="ECO:0000313" key="1">
    <source>
        <dbReference type="EMBL" id="CAH1205138.1"/>
    </source>
</evidence>
<name>A0ABM9C7F8_9BACL</name>
<organism evidence="1 2">
    <name type="scientific">Paenibacillus plantiphilus</name>
    <dbReference type="NCBI Taxonomy" id="2905650"/>
    <lineage>
        <taxon>Bacteria</taxon>
        <taxon>Bacillati</taxon>
        <taxon>Bacillota</taxon>
        <taxon>Bacilli</taxon>
        <taxon>Bacillales</taxon>
        <taxon>Paenibacillaceae</taxon>
        <taxon>Paenibacillus</taxon>
    </lineage>
</organism>
<keyword evidence="2" id="KW-1185">Reference proteome</keyword>
<comment type="caution">
    <text evidence="1">The sequence shown here is derived from an EMBL/GenBank/DDBJ whole genome shotgun (WGS) entry which is preliminary data.</text>
</comment>
<dbReference type="EMBL" id="CAKMMF010000011">
    <property type="protein sequence ID" value="CAH1205138.1"/>
    <property type="molecule type" value="Genomic_DNA"/>
</dbReference>
<protein>
    <submittedName>
        <fullName evidence="1">Uncharacterized protein</fullName>
    </submittedName>
</protein>